<protein>
    <submittedName>
        <fullName evidence="2">Amidase domain-containing protein</fullName>
    </submittedName>
</protein>
<dbReference type="Proteomes" id="UP000533476">
    <property type="component" value="Unassembled WGS sequence"/>
</dbReference>
<dbReference type="EMBL" id="JABBVZ010000100">
    <property type="protein sequence ID" value="NMP24319.1"/>
    <property type="molecule type" value="Genomic_DNA"/>
</dbReference>
<evidence type="ECO:0000259" key="1">
    <source>
        <dbReference type="Pfam" id="PF12671"/>
    </source>
</evidence>
<evidence type="ECO:0000313" key="3">
    <source>
        <dbReference type="Proteomes" id="UP000533476"/>
    </source>
</evidence>
<dbReference type="InterPro" id="IPR024301">
    <property type="entry name" value="Amidase_6"/>
</dbReference>
<dbReference type="PANTHER" id="PTHR40032">
    <property type="entry name" value="EXPORTED PROTEIN-RELATED"/>
    <property type="match status" value="1"/>
</dbReference>
<gene>
    <name evidence="2" type="ORF">HIJ39_18470</name>
</gene>
<name>A0A7Y0Q5H6_9FIRM</name>
<comment type="caution">
    <text evidence="2">The sequence shown here is derived from an EMBL/GenBank/DDBJ whole genome shotgun (WGS) entry which is preliminary data.</text>
</comment>
<dbReference type="PANTHER" id="PTHR40032:SF1">
    <property type="entry name" value="EXPORTED PROTEIN"/>
    <property type="match status" value="1"/>
</dbReference>
<dbReference type="Pfam" id="PF12671">
    <property type="entry name" value="Amidase_6"/>
    <property type="match status" value="1"/>
</dbReference>
<evidence type="ECO:0000313" key="2">
    <source>
        <dbReference type="EMBL" id="NMP24319.1"/>
    </source>
</evidence>
<proteinExistence type="predicted"/>
<dbReference type="InterPro" id="IPR032710">
    <property type="entry name" value="NTF2-like_dom_sf"/>
</dbReference>
<sequence>MVPLTPEEAQAKQILNQLVQSQQTAIISGRPQALGPLYAASSEAQEALQIAETRSRYLATWARLRQVKWEGVKVETITPAVAFHGHDQVSFYAVERERYTYRLKSHPREVLVFGIASRHYLAIIREDGRWKLSRDDFTNPVLPEDTAGLGVNTPYGGQPPKKPWGTHRLAAVTYADLYCGQAPGCGNQHRYNSDYRNYNGDGGDCTNFISQVLRAGGIRPSWSWNYDHSSDEGSGGWTNAGGLVDFLRDSGKATLVAEGSYGEVTRTTPQYPEGAIESLVPGDLISYQEHGRIKHSAVIVGYNPGGVPITDAHTNDRYHVPWDFGWSGKTTFYLWHIHYPDVPVNH</sequence>
<accession>A0A7Y0Q5H6</accession>
<dbReference type="SUPFAM" id="SSF54427">
    <property type="entry name" value="NTF2-like"/>
    <property type="match status" value="1"/>
</dbReference>
<keyword evidence="3" id="KW-1185">Reference proteome</keyword>
<organism evidence="2 3">
    <name type="scientific">Sulfobacillus harzensis</name>
    <dbReference type="NCBI Taxonomy" id="2729629"/>
    <lineage>
        <taxon>Bacteria</taxon>
        <taxon>Bacillati</taxon>
        <taxon>Bacillota</taxon>
        <taxon>Clostridia</taxon>
        <taxon>Eubacteriales</taxon>
        <taxon>Clostridiales Family XVII. Incertae Sedis</taxon>
        <taxon>Sulfobacillus</taxon>
    </lineage>
</organism>
<feature type="domain" description="Putative amidase" evidence="1">
    <location>
        <begin position="167"/>
        <end position="332"/>
    </location>
</feature>
<dbReference type="RefSeq" id="WP_169102339.1">
    <property type="nucleotide sequence ID" value="NZ_JABBVZ010000100.1"/>
</dbReference>
<reference evidence="2 3" key="1">
    <citation type="submission" date="2020-04" db="EMBL/GenBank/DDBJ databases">
        <authorList>
            <person name="Zhang R."/>
            <person name="Schippers A."/>
        </authorList>
    </citation>
    <scope>NUCLEOTIDE SEQUENCE [LARGE SCALE GENOMIC DNA]</scope>
    <source>
        <strain evidence="2 3">DSM 109850</strain>
    </source>
</reference>
<dbReference type="AlphaFoldDB" id="A0A7Y0Q5H6"/>